<organism evidence="8 9">
    <name type="scientific">Siculibacillus lacustris</name>
    <dbReference type="NCBI Taxonomy" id="1549641"/>
    <lineage>
        <taxon>Bacteria</taxon>
        <taxon>Pseudomonadati</taxon>
        <taxon>Pseudomonadota</taxon>
        <taxon>Alphaproteobacteria</taxon>
        <taxon>Hyphomicrobiales</taxon>
        <taxon>Ancalomicrobiaceae</taxon>
        <taxon>Siculibacillus</taxon>
    </lineage>
</organism>
<keyword evidence="4" id="KW-0808">Transferase</keyword>
<comment type="subcellular location">
    <subcellularLocation>
        <location evidence="1">Cell inner membrane</location>
    </subcellularLocation>
</comment>
<protein>
    <recommendedName>
        <fullName evidence="10">Lipid A biosynthesis lauroyl acyltransferase</fullName>
    </recommendedName>
</protein>
<dbReference type="GO" id="GO:0009247">
    <property type="term" value="P:glycolipid biosynthetic process"/>
    <property type="evidence" value="ECO:0007669"/>
    <property type="project" value="UniProtKB-ARBA"/>
</dbReference>
<sequence length="291" mass="32372">MNGPLRALVDHWHLMMYRLMAHGPIGLSSWLGSVIVGINMRINHRDAIDGARRNLAIHHPEADAATIEAGVRRYMDNIGRLYGEFAVLHRMVPEGRVEMIGFHPDSPEEAGQPILAIVLHLGNWEVIGAALEHVGRRVASFWDPPKTPMQRRIVEESRTQVGIRLLSPDLAGLRDALAELRAGGLVAIFGDEARSGKTMAPLFGRPPHLSGNLSIAARLARKTDARLVVAHCERLDGCRFRIRAGERFRLPETPGRTVLDDVAFLNAKIEPVITAHLDRWYYLDDSIAPIE</sequence>
<dbReference type="InterPro" id="IPR004960">
    <property type="entry name" value="LipA_acyltrans"/>
</dbReference>
<dbReference type="OrthoDB" id="7463125at2"/>
<dbReference type="Pfam" id="PF03279">
    <property type="entry name" value="Lip_A_acyltrans"/>
    <property type="match status" value="1"/>
</dbReference>
<evidence type="ECO:0000256" key="6">
    <source>
        <dbReference type="ARBA" id="ARBA00023315"/>
    </source>
</evidence>
<keyword evidence="2" id="KW-1003">Cell membrane</keyword>
<keyword evidence="6" id="KW-0012">Acyltransferase</keyword>
<evidence type="ECO:0008006" key="10">
    <source>
        <dbReference type="Google" id="ProtNLM"/>
    </source>
</evidence>
<evidence type="ECO:0000313" key="8">
    <source>
        <dbReference type="EMBL" id="TBW39544.1"/>
    </source>
</evidence>
<dbReference type="CDD" id="cd07984">
    <property type="entry name" value="LPLAT_LABLAT-like"/>
    <property type="match status" value="1"/>
</dbReference>
<dbReference type="Proteomes" id="UP000292781">
    <property type="component" value="Unassembled WGS sequence"/>
</dbReference>
<proteinExistence type="predicted"/>
<evidence type="ECO:0000256" key="3">
    <source>
        <dbReference type="ARBA" id="ARBA00022519"/>
    </source>
</evidence>
<gene>
    <name evidence="8" type="ORF">EYW49_06660</name>
</gene>
<evidence type="ECO:0000256" key="7">
    <source>
        <dbReference type="SAM" id="Phobius"/>
    </source>
</evidence>
<evidence type="ECO:0000256" key="1">
    <source>
        <dbReference type="ARBA" id="ARBA00004533"/>
    </source>
</evidence>
<evidence type="ECO:0000313" key="9">
    <source>
        <dbReference type="Proteomes" id="UP000292781"/>
    </source>
</evidence>
<reference evidence="8 9" key="1">
    <citation type="submission" date="2019-02" db="EMBL/GenBank/DDBJ databases">
        <title>Siculibacillus lacustris gen. nov., sp. nov., a new rosette-forming bacterium isolated from a freshwater crater lake (Lake St. Ana, Romania).</title>
        <authorList>
            <person name="Felfoldi T."/>
            <person name="Marton Z."/>
            <person name="Szabo A."/>
            <person name="Mentes A."/>
            <person name="Boka K."/>
            <person name="Marialigeti K."/>
            <person name="Mathe I."/>
            <person name="Koncz M."/>
            <person name="Schumann P."/>
            <person name="Toth E."/>
        </authorList>
    </citation>
    <scope>NUCLEOTIDE SEQUENCE [LARGE SCALE GENOMIC DNA]</scope>
    <source>
        <strain evidence="8 9">SA-279</strain>
    </source>
</reference>
<dbReference type="PANTHER" id="PTHR30606:SF10">
    <property type="entry name" value="PHOSPHATIDYLINOSITOL MANNOSIDE ACYLTRANSFERASE"/>
    <property type="match status" value="1"/>
</dbReference>
<feature type="transmembrane region" description="Helical" evidence="7">
    <location>
        <begin position="20"/>
        <end position="38"/>
    </location>
</feature>
<dbReference type="GO" id="GO:0005886">
    <property type="term" value="C:plasma membrane"/>
    <property type="evidence" value="ECO:0007669"/>
    <property type="project" value="UniProtKB-SubCell"/>
</dbReference>
<name>A0A4Q9VTV4_9HYPH</name>
<keyword evidence="5 7" id="KW-0472">Membrane</keyword>
<dbReference type="GO" id="GO:0016746">
    <property type="term" value="F:acyltransferase activity"/>
    <property type="evidence" value="ECO:0007669"/>
    <property type="project" value="UniProtKB-KW"/>
</dbReference>
<evidence type="ECO:0000256" key="2">
    <source>
        <dbReference type="ARBA" id="ARBA00022475"/>
    </source>
</evidence>
<accession>A0A4Q9VTV4</accession>
<evidence type="ECO:0000256" key="5">
    <source>
        <dbReference type="ARBA" id="ARBA00023136"/>
    </source>
</evidence>
<comment type="caution">
    <text evidence="8">The sequence shown here is derived from an EMBL/GenBank/DDBJ whole genome shotgun (WGS) entry which is preliminary data.</text>
</comment>
<evidence type="ECO:0000256" key="4">
    <source>
        <dbReference type="ARBA" id="ARBA00022679"/>
    </source>
</evidence>
<dbReference type="EMBL" id="SJFN01000007">
    <property type="protein sequence ID" value="TBW39544.1"/>
    <property type="molecule type" value="Genomic_DNA"/>
</dbReference>
<dbReference type="PANTHER" id="PTHR30606">
    <property type="entry name" value="LIPID A BIOSYNTHESIS LAUROYL ACYLTRANSFERASE"/>
    <property type="match status" value="1"/>
</dbReference>
<keyword evidence="7" id="KW-0812">Transmembrane</keyword>
<dbReference type="AlphaFoldDB" id="A0A4Q9VTV4"/>
<dbReference type="RefSeq" id="WP_131307466.1">
    <property type="nucleotide sequence ID" value="NZ_SJFN01000007.1"/>
</dbReference>
<keyword evidence="3" id="KW-0997">Cell inner membrane</keyword>
<keyword evidence="7" id="KW-1133">Transmembrane helix</keyword>
<keyword evidence="9" id="KW-1185">Reference proteome</keyword>